<sequence length="1596" mass="183984">MDGISYAILRDPVLRDPDLLSLSSSSKGKQKIDEDHEIMSESNYNEEYNDKGLDHRRKEKLKKKADKQSQSNKRSNVVLLFEEFEYLLDADEKIKDEVSFQIYQNAFQSLVPKVSEFGEVYLKNVNLSVIAQELNDYDNIGKNCRVVLEENKNGKEKAEVSACSMSNQSKEYYENMINTIIICKLFIIEVNSSGSEGSLIDIYSFMEKGPSSRRLIKEWFGTNKQELLLTISALGALKSIFVLSKFQSEEMDKIIIEQIYTDHFSNKKSNKQYENVVVEGCGPIGLYATIMLFIEGMNVTLIDESSAEYTRNHYIFVDRKWISELRYILGTGFDQLFVEDKSLLKDVNNDIGVIIKSKNLEIALRDRLNKLIEYVNNHEGNQDVKHEGESFLRILNNTEIVDIDLTQEKPLAILKKTKRIPKVGELNNLDNILPEKQKASFFKRLKSKLNFKSKKNKNKEAILTNEEAFKDNKIIKNEINDLKGKSIETVHGDEIFKNGYFFYKDMLEYSWRYLDRENINKLVEESDFLSEKLKKRYESIQSLISYGMASEYYGGIPLTRTGKTYRTSNHGSIWYSNYASNTFVRIFEAKSKIQIEAKTPMAIVEFIEEIKNERKILDDEFKQKSNLSIRNEKLRKAEENHEKTMKQFDDFIVELQKRWFKALFNFVYTEIYDDNDKVELIIKSREKEVEGEASYENNQDQILYLDYSSTFWLETKQIENRVKEIKAIKGSAIIADISDLNPKAHFMAAIGLSTGKLLMSLSSLFRKIGFIVGKRPKTIFLTNLFLFFPSLSYYLINDIKSGTLMFLNLQAFAEFYDVSINGVDLVLIFLEPKTSDKRLIMNEKLLSDVENLDRYIKELSLEISERKNDSKRVVRLKDFETSKGDMNYLFHAFKWAYQLQSTSLLLTSELNKQINLDFPISQIYGFDVPLDSHFFGVKLRQGNISEKFPSKIESVETIGIFYLLDGNNKNKNQMEILNNLELKLFNNINNGDLKNLTFKVLIYTDQLANYEMMKGAKKITSLLGIGVVAMILFLVVAFWHFNWKSQFILIASSLLSPLLSISIAFSIIGWIGIKFNSIMPIMPFLVFDKLAQRMANVFGEMGSSIAITSLTNGIAFGVGIFSPSSLMSNFCLCTSIAIFLDFLFEFLIFAPCLPFIKWKVEENENSLKREKWPLFGIIKLNKERSSSSLSSSFLRFYSKFLVSFRAKISVFVLLFVSYILAYFGINQMETSFIPERTFPGDSPLQDTIKIFNRIMKYHSPISFFVFHPPNISDPVELSNFNKMINIIQNLPNTLHVQIWLNGYLEYHKTKINLNNSINYQPNYSLVPQFLKERRMDDKRIVQFRDFGLGNISVDSFVFGISRGGNLNWLERAFFVDKIRNIVDQFPKFNVTVFDYDSTIYDLILGVKTEMLKAVFVTLTCMALICFFVIPKLRCTIIATFSVLSISYTLLGTLGWCGQDIDPVTMINLLMAIGLSVDFSAHICYHFDILQEKQKEIQTESPIKNIKIFEQKEIEKRIEQILEIVGRPMLEAVISTIICIFPLFFISIEIIASFARTVLFLGIIGTIHGLFIVPVLLTIQISLLKRKKAAGLSEGNL</sequence>
<feature type="transmembrane region" description="Helical" evidence="9">
    <location>
        <begin position="1127"/>
        <end position="1149"/>
    </location>
</feature>
<protein>
    <submittedName>
        <fullName evidence="12">SSD domain-containing protein</fullName>
    </submittedName>
</protein>
<dbReference type="WBParaSite" id="scf7180000424788.g14008">
    <property type="protein sequence ID" value="scf7180000424788.g14008"/>
    <property type="gene ID" value="scf7180000424788.g14008"/>
</dbReference>
<dbReference type="PANTHER" id="PTHR10796">
    <property type="entry name" value="PATCHED-RELATED"/>
    <property type="match status" value="1"/>
</dbReference>
<feature type="transmembrane region" description="Helical" evidence="9">
    <location>
        <begin position="808"/>
        <end position="830"/>
    </location>
</feature>
<evidence type="ECO:0000259" key="10">
    <source>
        <dbReference type="PROSITE" id="PS50156"/>
    </source>
</evidence>
<feature type="transmembrane region" description="Helical" evidence="9">
    <location>
        <begin position="1204"/>
        <end position="1225"/>
    </location>
</feature>
<dbReference type="Pfam" id="PF02460">
    <property type="entry name" value="Patched"/>
    <property type="match status" value="2"/>
</dbReference>
<keyword evidence="3 9" id="KW-0812">Transmembrane</keyword>
<evidence type="ECO:0000256" key="2">
    <source>
        <dbReference type="ARBA" id="ARBA00005585"/>
    </source>
</evidence>
<evidence type="ECO:0000256" key="4">
    <source>
        <dbReference type="ARBA" id="ARBA00022989"/>
    </source>
</evidence>
<feature type="transmembrane region" description="Helical" evidence="9">
    <location>
        <begin position="1557"/>
        <end position="1578"/>
    </location>
</feature>
<keyword evidence="6" id="KW-0325">Glycoprotein</keyword>
<evidence type="ECO:0000256" key="3">
    <source>
        <dbReference type="ARBA" id="ARBA00022692"/>
    </source>
</evidence>
<evidence type="ECO:0000256" key="7">
    <source>
        <dbReference type="SAM" id="Coils"/>
    </source>
</evidence>
<comment type="similarity">
    <text evidence="2">Belongs to the patched family.</text>
</comment>
<dbReference type="Proteomes" id="UP000887560">
    <property type="component" value="Unplaced"/>
</dbReference>
<evidence type="ECO:0000256" key="8">
    <source>
        <dbReference type="SAM" id="MobiDB-lite"/>
    </source>
</evidence>
<feature type="transmembrane region" description="Helical" evidence="9">
    <location>
        <begin position="1531"/>
        <end position="1551"/>
    </location>
</feature>
<dbReference type="GO" id="GO:0006897">
    <property type="term" value="P:endocytosis"/>
    <property type="evidence" value="ECO:0007669"/>
    <property type="project" value="TreeGrafter"/>
</dbReference>
<dbReference type="SUPFAM" id="SSF82866">
    <property type="entry name" value="Multidrug efflux transporter AcrB transmembrane domain"/>
    <property type="match status" value="2"/>
</dbReference>
<feature type="transmembrane region" description="Helical" evidence="9">
    <location>
        <begin position="1094"/>
        <end position="1121"/>
    </location>
</feature>
<keyword evidence="11" id="KW-1185">Reference proteome</keyword>
<feature type="transmembrane region" description="Helical" evidence="9">
    <location>
        <begin position="1410"/>
        <end position="1429"/>
    </location>
</feature>
<dbReference type="InterPro" id="IPR003392">
    <property type="entry name" value="PTHD_SSD"/>
</dbReference>
<dbReference type="PROSITE" id="PS50156">
    <property type="entry name" value="SSD"/>
    <property type="match status" value="1"/>
</dbReference>
<dbReference type="PANTHER" id="PTHR10796:SF94">
    <property type="entry name" value="SSD DOMAIN-CONTAINING PROTEIN"/>
    <property type="match status" value="1"/>
</dbReference>
<proteinExistence type="inferred from homology"/>
<feature type="compositionally biased region" description="Basic residues" evidence="8">
    <location>
        <begin position="54"/>
        <end position="65"/>
    </location>
</feature>
<keyword evidence="7" id="KW-0175">Coiled coil</keyword>
<evidence type="ECO:0000256" key="5">
    <source>
        <dbReference type="ARBA" id="ARBA00023136"/>
    </source>
</evidence>
<accession>A0A915PAN6</accession>
<evidence type="ECO:0000313" key="11">
    <source>
        <dbReference type="Proteomes" id="UP000887560"/>
    </source>
</evidence>
<dbReference type="InterPro" id="IPR000731">
    <property type="entry name" value="SSD"/>
</dbReference>
<keyword evidence="5 9" id="KW-0472">Membrane</keyword>
<feature type="transmembrane region" description="Helical" evidence="9">
    <location>
        <begin position="1436"/>
        <end position="1453"/>
    </location>
</feature>
<keyword evidence="4 9" id="KW-1133">Transmembrane helix</keyword>
<feature type="compositionally biased region" description="Basic and acidic residues" evidence="8">
    <location>
        <begin position="30"/>
        <end position="39"/>
    </location>
</feature>
<feature type="domain" description="SSD" evidence="10">
    <location>
        <begin position="1019"/>
        <end position="1155"/>
    </location>
</feature>
<reference evidence="12" key="1">
    <citation type="submission" date="2022-11" db="UniProtKB">
        <authorList>
            <consortium name="WormBaseParasite"/>
        </authorList>
    </citation>
    <scope>IDENTIFICATION</scope>
</reference>
<feature type="transmembrane region" description="Helical" evidence="9">
    <location>
        <begin position="1022"/>
        <end position="1041"/>
    </location>
</feature>
<comment type="subcellular location">
    <subcellularLocation>
        <location evidence="1">Membrane</location>
        <topology evidence="1">Multi-pass membrane protein</topology>
    </subcellularLocation>
</comment>
<feature type="coiled-coil region" evidence="7">
    <location>
        <begin position="607"/>
        <end position="644"/>
    </location>
</feature>
<name>A0A915PAN6_9BILA</name>
<dbReference type="GO" id="GO:0005886">
    <property type="term" value="C:plasma membrane"/>
    <property type="evidence" value="ECO:0007669"/>
    <property type="project" value="TreeGrafter"/>
</dbReference>
<feature type="transmembrane region" description="Helical" evidence="9">
    <location>
        <begin position="1047"/>
        <end position="1073"/>
    </location>
</feature>
<evidence type="ECO:0000313" key="12">
    <source>
        <dbReference type="WBParaSite" id="scf7180000424788.g14008"/>
    </source>
</evidence>
<evidence type="ECO:0000256" key="6">
    <source>
        <dbReference type="ARBA" id="ARBA00023180"/>
    </source>
</evidence>
<feature type="transmembrane region" description="Helical" evidence="9">
    <location>
        <begin position="778"/>
        <end position="796"/>
    </location>
</feature>
<evidence type="ECO:0000256" key="9">
    <source>
        <dbReference type="SAM" id="Phobius"/>
    </source>
</evidence>
<evidence type="ECO:0000256" key="1">
    <source>
        <dbReference type="ARBA" id="ARBA00004141"/>
    </source>
</evidence>
<feature type="transmembrane region" description="Helical" evidence="9">
    <location>
        <begin position="1465"/>
        <end position="1484"/>
    </location>
</feature>
<dbReference type="InterPro" id="IPR051697">
    <property type="entry name" value="Patched_domain-protein"/>
</dbReference>
<dbReference type="GO" id="GO:0030659">
    <property type="term" value="C:cytoplasmic vesicle membrane"/>
    <property type="evidence" value="ECO:0007669"/>
    <property type="project" value="TreeGrafter"/>
</dbReference>
<feature type="transmembrane region" description="Helical" evidence="9">
    <location>
        <begin position="746"/>
        <end position="766"/>
    </location>
</feature>
<dbReference type="GO" id="GO:0018996">
    <property type="term" value="P:molting cycle, collagen and cuticulin-based cuticle"/>
    <property type="evidence" value="ECO:0007669"/>
    <property type="project" value="TreeGrafter"/>
</dbReference>
<dbReference type="Gene3D" id="1.20.1640.10">
    <property type="entry name" value="Multidrug efflux transporter AcrB transmembrane domain"/>
    <property type="match status" value="1"/>
</dbReference>
<organism evidence="11 12">
    <name type="scientific">Meloidogyne floridensis</name>
    <dbReference type="NCBI Taxonomy" id="298350"/>
    <lineage>
        <taxon>Eukaryota</taxon>
        <taxon>Metazoa</taxon>
        <taxon>Ecdysozoa</taxon>
        <taxon>Nematoda</taxon>
        <taxon>Chromadorea</taxon>
        <taxon>Rhabditida</taxon>
        <taxon>Tylenchina</taxon>
        <taxon>Tylenchomorpha</taxon>
        <taxon>Tylenchoidea</taxon>
        <taxon>Meloidogynidae</taxon>
        <taxon>Meloidogyninae</taxon>
        <taxon>Meloidogyne</taxon>
    </lineage>
</organism>
<feature type="region of interest" description="Disordered" evidence="8">
    <location>
        <begin position="18"/>
        <end position="69"/>
    </location>
</feature>